<dbReference type="Pfam" id="PF01734">
    <property type="entry name" value="Patatin"/>
    <property type="match status" value="1"/>
</dbReference>
<name>A0A0J1GH60_9GAMM</name>
<evidence type="ECO:0000313" key="7">
    <source>
        <dbReference type="EMBL" id="KLU99057.1"/>
    </source>
</evidence>
<sequence>MKWLEPWRRCGVTVLLSMVMVWPADAAENEAATETGRPTIGVVLSGGGAKGAAHIGVLSVLEANRIPVDVITGTSMGAYVGGMYAMGLSAEEVKQRTLAADWQQGYTDRVGRNDLELRRKKQNDNYQIYADIGIDLDGNYRSKPGAFQGQGMATLLGQLTENLPDLASFDRLAIPYRAVATDIVHVKPVWLDKGHLATAMQASMTVPGALLPVRIDDKILVDGGVVNNMPVDAAKALGAEVIIAVDLRDALYGERDLNSALNIVGQLTTFMTNSSADQQKALMGKQDIYLQPDVSFMLAPDFDKMEQAYLAGRQVAIAALPSLLRYQLSQDDYADYQRKKLDRRSQLLASSAYYIDRIALENHTRRSDTALLAALNLEVGRVVANHELDEAVKRLNSQDIYERITYQIQRQGEENVLVMDVREKSWGPGYLNFKFSFEDDLVNRSDFAFGSQYIYTDLTDKGGEWQFEWLLGSWKAINTSVYFPLDYQKSMFTAAGVGWNREIREFVLSQEQGDLIGRPVGSTVETEYATYTAFAEVGWNLQPWSALALGYRGASGEVNEQGFQNKQDYTVHGPYVSFVYDDLDSFYFPRHGTLFEAEIGIGRGRSAVNGSDTVTGDNLFYDVNLSKPFSYARHSLTLKAKLGGYDSEDVLPLYVQDLGGLFNMSGYHRYELNGRYRAFGALVYSYRLLDNDFGALSVPVYIGGSLEQGGVWDDERDISLSTSLTAGSLFVGLDTPIGPVYLAYGHAESSQSSFYFSVGSSFK</sequence>
<protein>
    <submittedName>
        <fullName evidence="7">Phospholipase</fullName>
    </submittedName>
</protein>
<dbReference type="PROSITE" id="PS51635">
    <property type="entry name" value="PNPLA"/>
    <property type="match status" value="1"/>
</dbReference>
<feature type="signal peptide" evidence="5">
    <location>
        <begin position="1"/>
        <end position="26"/>
    </location>
</feature>
<keyword evidence="5" id="KW-0732">Signal</keyword>
<proteinExistence type="predicted"/>
<dbReference type="SUPFAM" id="SSF52151">
    <property type="entry name" value="FabD/lysophospholipase-like"/>
    <property type="match status" value="1"/>
</dbReference>
<dbReference type="GO" id="GO:0016787">
    <property type="term" value="F:hydrolase activity"/>
    <property type="evidence" value="ECO:0007669"/>
    <property type="project" value="UniProtKB-UniRule"/>
</dbReference>
<keyword evidence="1 4" id="KW-0378">Hydrolase</keyword>
<dbReference type="Gene3D" id="3.10.20.310">
    <property type="entry name" value="membrane protein fhac"/>
    <property type="match status" value="1"/>
</dbReference>
<comment type="caution">
    <text evidence="7">The sequence shown here is derived from an EMBL/GenBank/DDBJ whole genome shotgun (WGS) entry which is preliminary data.</text>
</comment>
<dbReference type="EMBL" id="LDOV01000037">
    <property type="protein sequence ID" value="KLU99057.1"/>
    <property type="molecule type" value="Genomic_DNA"/>
</dbReference>
<feature type="active site" description="Proton acceptor" evidence="4">
    <location>
        <position position="222"/>
    </location>
</feature>
<evidence type="ECO:0000313" key="8">
    <source>
        <dbReference type="Proteomes" id="UP000036426"/>
    </source>
</evidence>
<dbReference type="PANTHER" id="PTHR14226">
    <property type="entry name" value="NEUROPATHY TARGET ESTERASE/SWISS CHEESE D.MELANOGASTER"/>
    <property type="match status" value="1"/>
</dbReference>
<dbReference type="RefSeq" id="WP_047875976.1">
    <property type="nucleotide sequence ID" value="NZ_BMYC01000006.1"/>
</dbReference>
<feature type="domain" description="PNPLA" evidence="6">
    <location>
        <begin position="42"/>
        <end position="235"/>
    </location>
</feature>
<accession>A0A0J1GH60</accession>
<feature type="active site" description="Nucleophile" evidence="4">
    <location>
        <position position="75"/>
    </location>
</feature>
<dbReference type="PANTHER" id="PTHR14226:SF29">
    <property type="entry name" value="NEUROPATHY TARGET ESTERASE SWS"/>
    <property type="match status" value="1"/>
</dbReference>
<evidence type="ECO:0000256" key="4">
    <source>
        <dbReference type="PROSITE-ProRule" id="PRU01161"/>
    </source>
</evidence>
<dbReference type="InterPro" id="IPR050301">
    <property type="entry name" value="NTE"/>
</dbReference>
<dbReference type="AlphaFoldDB" id="A0A0J1GH60"/>
<keyword evidence="3 4" id="KW-0443">Lipid metabolism</keyword>
<feature type="short sequence motif" description="DGA/G" evidence="4">
    <location>
        <begin position="222"/>
        <end position="224"/>
    </location>
</feature>
<dbReference type="Proteomes" id="UP000036426">
    <property type="component" value="Unassembled WGS sequence"/>
</dbReference>
<evidence type="ECO:0000256" key="1">
    <source>
        <dbReference type="ARBA" id="ARBA00022801"/>
    </source>
</evidence>
<organism evidence="7 8">
    <name type="scientific">Photobacterium aphoticum</name>
    <dbReference type="NCBI Taxonomy" id="754436"/>
    <lineage>
        <taxon>Bacteria</taxon>
        <taxon>Pseudomonadati</taxon>
        <taxon>Pseudomonadota</taxon>
        <taxon>Gammaproteobacteria</taxon>
        <taxon>Vibrionales</taxon>
        <taxon>Vibrionaceae</taxon>
        <taxon>Photobacterium</taxon>
    </lineage>
</organism>
<evidence type="ECO:0000256" key="3">
    <source>
        <dbReference type="ARBA" id="ARBA00023098"/>
    </source>
</evidence>
<dbReference type="InterPro" id="IPR002641">
    <property type="entry name" value="PNPLA_dom"/>
</dbReference>
<feature type="chain" id="PRO_5005251585" evidence="5">
    <location>
        <begin position="27"/>
        <end position="763"/>
    </location>
</feature>
<feature type="short sequence motif" description="GXSXG" evidence="4">
    <location>
        <begin position="73"/>
        <end position="77"/>
    </location>
</feature>
<dbReference type="OrthoDB" id="5290098at2"/>
<reference evidence="7 8" key="1">
    <citation type="submission" date="2015-05" db="EMBL/GenBank/DDBJ databases">
        <title>Photobacterium galathea sp. nov.</title>
        <authorList>
            <person name="Machado H."/>
            <person name="Gram L."/>
        </authorList>
    </citation>
    <scope>NUCLEOTIDE SEQUENCE [LARGE SCALE GENOMIC DNA]</scope>
    <source>
        <strain evidence="7 8">DSM 25995</strain>
    </source>
</reference>
<evidence type="ECO:0000256" key="2">
    <source>
        <dbReference type="ARBA" id="ARBA00022963"/>
    </source>
</evidence>
<keyword evidence="2 4" id="KW-0442">Lipid degradation</keyword>
<gene>
    <name evidence="7" type="ORF">ABT58_18745</name>
</gene>
<dbReference type="GO" id="GO:0016042">
    <property type="term" value="P:lipid catabolic process"/>
    <property type="evidence" value="ECO:0007669"/>
    <property type="project" value="UniProtKB-UniRule"/>
</dbReference>
<evidence type="ECO:0000259" key="6">
    <source>
        <dbReference type="PROSITE" id="PS51635"/>
    </source>
</evidence>
<dbReference type="Gene3D" id="3.40.1090.10">
    <property type="entry name" value="Cytosolic phospholipase A2 catalytic domain"/>
    <property type="match status" value="2"/>
</dbReference>
<evidence type="ECO:0000256" key="5">
    <source>
        <dbReference type="SAM" id="SignalP"/>
    </source>
</evidence>
<keyword evidence="8" id="KW-1185">Reference proteome</keyword>
<dbReference type="Gene3D" id="2.40.160.50">
    <property type="entry name" value="membrane protein fhac: a member of the omp85/tpsb transporter family"/>
    <property type="match status" value="1"/>
</dbReference>
<dbReference type="CDD" id="cd07205">
    <property type="entry name" value="Pat_PNPLA6_PNPLA7_NTE1_like"/>
    <property type="match status" value="1"/>
</dbReference>
<dbReference type="InterPro" id="IPR016035">
    <property type="entry name" value="Acyl_Trfase/lysoPLipase"/>
</dbReference>
<dbReference type="PATRIC" id="fig|754436.4.peg.3959"/>
<feature type="short sequence motif" description="GXGXXG" evidence="4">
    <location>
        <begin position="46"/>
        <end position="51"/>
    </location>
</feature>